<sequence length="599" mass="69804">MHLSIHGLPQSHSTIFGGTGISIRDQVAIADFLREKPSTQSSKSPSLQKYVLIQKVAVRIMTILSIPSCYNLEENDFFQFVDDKFWNRLAWSREDLAAFQRISHICFNESRPQEQLVITPEDPFLKLNEIRKDNPHNGLSRSKIFEWRFELCRIATLTDTIITQTRKVRNRVLYLICKQYCFGSQITNSLQQRGSKKLNSQERGKKRQEWERCRRILKWDETLLLCWQIELQRWETRRTYLESAIDELKFPKLMALCTLLSALEPGHKGLTQKPSKKPTFDSLPHEVRFLIWKYAAPGPRVIFQHPQNNKSLPLLRVCRESRAIAKTQYTPIHLPSPKLAHSPSKYFAFLYVDLDKDTVVRDLSENMNPSPETALLTWELNSLFYESGSAFRSSCVRHFWGLARVKSLTIPFTVEQDMRRIFGSLVYCCPSLEVLNLVPTSQFRPQKRQYPLPEGCERAKLIPVDRQLIDYVDYRLVRITNRKIRRNKASRAAGKLAKLFSASKELRDVELPKFIRERMCGGYWNPKIRVCIVAMWRACPGQKEESHGWYSRYLSGDYYTKGYTGDDGEFHHGFLECLNLMGEDGIFLDQYKGMASIFE</sequence>
<dbReference type="PANTHER" id="PTHR35910">
    <property type="entry name" value="2EXR DOMAIN-CONTAINING PROTEIN"/>
    <property type="match status" value="1"/>
</dbReference>
<evidence type="ECO:0000259" key="1">
    <source>
        <dbReference type="Pfam" id="PF20150"/>
    </source>
</evidence>
<evidence type="ECO:0000313" key="3">
    <source>
        <dbReference type="Proteomes" id="UP000696280"/>
    </source>
</evidence>
<name>A0A9N9L2Q6_9HELO</name>
<keyword evidence="3" id="KW-1185">Reference proteome</keyword>
<proteinExistence type="predicted"/>
<comment type="caution">
    <text evidence="2">The sequence shown here is derived from an EMBL/GenBank/DDBJ whole genome shotgun (WGS) entry which is preliminary data.</text>
</comment>
<accession>A0A9N9L2Q6</accession>
<feature type="domain" description="2EXR" evidence="1">
    <location>
        <begin position="279"/>
        <end position="359"/>
    </location>
</feature>
<dbReference type="EMBL" id="CAJVRL010000085">
    <property type="protein sequence ID" value="CAG8958826.1"/>
    <property type="molecule type" value="Genomic_DNA"/>
</dbReference>
<organism evidence="2 3">
    <name type="scientific">Hymenoscyphus fraxineus</name>
    <dbReference type="NCBI Taxonomy" id="746836"/>
    <lineage>
        <taxon>Eukaryota</taxon>
        <taxon>Fungi</taxon>
        <taxon>Dikarya</taxon>
        <taxon>Ascomycota</taxon>
        <taxon>Pezizomycotina</taxon>
        <taxon>Leotiomycetes</taxon>
        <taxon>Helotiales</taxon>
        <taxon>Helotiaceae</taxon>
        <taxon>Hymenoscyphus</taxon>
    </lineage>
</organism>
<evidence type="ECO:0000313" key="2">
    <source>
        <dbReference type="EMBL" id="CAG8958826.1"/>
    </source>
</evidence>
<dbReference type="Proteomes" id="UP000696280">
    <property type="component" value="Unassembled WGS sequence"/>
</dbReference>
<dbReference type="AlphaFoldDB" id="A0A9N9L2Q6"/>
<dbReference type="Pfam" id="PF20150">
    <property type="entry name" value="2EXR"/>
    <property type="match status" value="1"/>
</dbReference>
<protein>
    <recommendedName>
        <fullName evidence="1">2EXR domain-containing protein</fullName>
    </recommendedName>
</protein>
<gene>
    <name evidence="2" type="ORF">HYFRA_00011777</name>
</gene>
<dbReference type="InterPro" id="IPR045518">
    <property type="entry name" value="2EXR"/>
</dbReference>
<reference evidence="2" key="1">
    <citation type="submission" date="2021-07" db="EMBL/GenBank/DDBJ databases">
        <authorList>
            <person name="Durling M."/>
        </authorList>
    </citation>
    <scope>NUCLEOTIDE SEQUENCE</scope>
</reference>
<dbReference type="PANTHER" id="PTHR35910:SF6">
    <property type="entry name" value="2EXR DOMAIN-CONTAINING PROTEIN"/>
    <property type="match status" value="1"/>
</dbReference>
<dbReference type="OrthoDB" id="4812806at2759"/>